<dbReference type="SUPFAM" id="SSF117892">
    <property type="entry name" value="Band 7/SPFH domain"/>
    <property type="match status" value="1"/>
</dbReference>
<evidence type="ECO:0000259" key="3">
    <source>
        <dbReference type="SMART" id="SM00244"/>
    </source>
</evidence>
<comment type="similarity">
    <text evidence="2">Belongs to the band 7/mec-2 family.</text>
</comment>
<protein>
    <submittedName>
        <fullName evidence="4">Protein QmcA</fullName>
    </submittedName>
</protein>
<evidence type="ECO:0000256" key="2">
    <source>
        <dbReference type="ARBA" id="ARBA00008164"/>
    </source>
</evidence>
<organism evidence="4 5">
    <name type="scientific">Francisella frigiditurris</name>
    <dbReference type="NCBI Taxonomy" id="1542390"/>
    <lineage>
        <taxon>Bacteria</taxon>
        <taxon>Pseudomonadati</taxon>
        <taxon>Pseudomonadota</taxon>
        <taxon>Gammaproteobacteria</taxon>
        <taxon>Thiotrichales</taxon>
        <taxon>Francisellaceae</taxon>
        <taxon>Francisella</taxon>
    </lineage>
</organism>
<dbReference type="PANTHER" id="PTHR43327:SF10">
    <property type="entry name" value="STOMATIN-LIKE PROTEIN 2, MITOCHONDRIAL"/>
    <property type="match status" value="1"/>
</dbReference>
<dbReference type="FunFam" id="3.30.479.30:FF:000004">
    <property type="entry name" value="Putative membrane protease family, stomatin"/>
    <property type="match status" value="1"/>
</dbReference>
<dbReference type="EMBL" id="CP009654">
    <property type="protein sequence ID" value="APC97522.1"/>
    <property type="molecule type" value="Genomic_DNA"/>
</dbReference>
<reference evidence="5" key="1">
    <citation type="submission" date="2014-10" db="EMBL/GenBank/DDBJ databases">
        <authorList>
            <person name="Kuske C.R."/>
            <person name="Challacombe J.F."/>
            <person name="Daligault H.E."/>
            <person name="Davenport K.W."/>
            <person name="Johnson S.L."/>
            <person name="Siddaramappa S."/>
            <person name="Petersen J.M."/>
        </authorList>
    </citation>
    <scope>NUCLEOTIDE SEQUENCE [LARGE SCALE GENOMIC DNA]</scope>
    <source>
        <strain evidence="5">CA97-1460</strain>
    </source>
</reference>
<dbReference type="InterPro" id="IPR001107">
    <property type="entry name" value="Band_7"/>
</dbReference>
<name>A0A1J0KV18_9GAMM</name>
<sequence length="325" mass="36097">MFIIVAGAILLLCVLAVAFSVKVVPQANEYIVERFGKYQQTLHPGLAFIIPFVDRVASKVSMKETVLNIRKQEIISKDNASVEVDGVAFFQIMDSKKVSYVVNNLEWALENIIMTNIRTVLGSKDLDEMLSEREDMNRKLLQVLDEATDPWGVKVIRVEIKDITPPRDLLDSMAKQMKAEREKRARILDAQGKREAAILEASGKKEAAILDAEGEKQAAILEAEAQRQKQIVEAEGYKEAQFREAEARERLAQAEAFKLDAISKSIAEGKLESVHYSVAKEYIESLGKLTASGNSKTIMLPVEATSMLGSLSGVSEILKNVKVDK</sequence>
<dbReference type="GO" id="GO:0005886">
    <property type="term" value="C:plasma membrane"/>
    <property type="evidence" value="ECO:0007669"/>
    <property type="project" value="UniProtKB-ARBA"/>
</dbReference>
<dbReference type="OrthoDB" id="9809197at2"/>
<dbReference type="PANTHER" id="PTHR43327">
    <property type="entry name" value="STOMATIN-LIKE PROTEIN 2, MITOCHONDRIAL"/>
    <property type="match status" value="1"/>
</dbReference>
<dbReference type="Pfam" id="PF01145">
    <property type="entry name" value="Band_7"/>
    <property type="match status" value="1"/>
</dbReference>
<dbReference type="Proteomes" id="UP000182521">
    <property type="component" value="Chromosome"/>
</dbReference>
<proteinExistence type="inferred from homology"/>
<accession>A0A1J0KV18</accession>
<dbReference type="InterPro" id="IPR036013">
    <property type="entry name" value="Band_7/SPFH_dom_sf"/>
</dbReference>
<dbReference type="CDD" id="cd08829">
    <property type="entry name" value="SPFH_paraslipin"/>
    <property type="match status" value="1"/>
</dbReference>
<evidence type="ECO:0000313" key="4">
    <source>
        <dbReference type="EMBL" id="APC97522.1"/>
    </source>
</evidence>
<dbReference type="Gene3D" id="3.30.479.30">
    <property type="entry name" value="Band 7 domain"/>
    <property type="match status" value="1"/>
</dbReference>
<dbReference type="AlphaFoldDB" id="A0A1J0KV18"/>
<dbReference type="STRING" id="1542390.KX01_1338"/>
<evidence type="ECO:0000313" key="5">
    <source>
        <dbReference type="Proteomes" id="UP000182521"/>
    </source>
</evidence>
<evidence type="ECO:0000256" key="1">
    <source>
        <dbReference type="ARBA" id="ARBA00004167"/>
    </source>
</evidence>
<dbReference type="RefSeq" id="WP_071664236.1">
    <property type="nucleotide sequence ID" value="NZ_CP009654.1"/>
</dbReference>
<dbReference type="SMART" id="SM00244">
    <property type="entry name" value="PHB"/>
    <property type="match status" value="1"/>
</dbReference>
<dbReference type="PRINTS" id="PR00721">
    <property type="entry name" value="STOMATIN"/>
</dbReference>
<dbReference type="GO" id="GO:0098552">
    <property type="term" value="C:side of membrane"/>
    <property type="evidence" value="ECO:0007669"/>
    <property type="project" value="UniProtKB-ARBA"/>
</dbReference>
<dbReference type="InterPro" id="IPR050710">
    <property type="entry name" value="Band7/mec-2_domain"/>
</dbReference>
<comment type="subcellular location">
    <subcellularLocation>
        <location evidence="1">Membrane</location>
        <topology evidence="1">Single-pass membrane protein</topology>
    </subcellularLocation>
</comment>
<gene>
    <name evidence="4" type="primary">qmcA</name>
    <name evidence="4" type="ORF">KX01_1338</name>
</gene>
<dbReference type="KEGG" id="frc:KX01_1338"/>
<feature type="domain" description="Band 7" evidence="3">
    <location>
        <begin position="19"/>
        <end position="177"/>
    </location>
</feature>
<dbReference type="InterPro" id="IPR001972">
    <property type="entry name" value="Stomatin_HflK_fam"/>
</dbReference>
<keyword evidence="5" id="KW-1185">Reference proteome</keyword>